<dbReference type="Pfam" id="PF00345">
    <property type="entry name" value="PapD_N"/>
    <property type="match status" value="1"/>
</dbReference>
<feature type="signal peptide" evidence="7">
    <location>
        <begin position="1"/>
        <end position="19"/>
    </location>
</feature>
<reference evidence="11" key="2">
    <citation type="submission" date="2023-02" db="EMBL/GenBank/DDBJ databases">
        <title>Detection, antimicrobial susceptibility and genomic characterization of NDM-producing species of Morganellaceae, Yersiniaceae, and Enterobacteriaceae other than Klebsiella.</title>
        <authorList>
            <person name="Camargo C.H."/>
            <person name="Sacchi C.T."/>
            <person name="Campos K.R."/>
        </authorList>
    </citation>
    <scope>NUCLEOTIDE SEQUENCE</scope>
    <source>
        <strain evidence="11">1189_21</strain>
    </source>
</reference>
<dbReference type="GO" id="GO:0030288">
    <property type="term" value="C:outer membrane-bounded periplasmic space"/>
    <property type="evidence" value="ECO:0007669"/>
    <property type="project" value="InterPro"/>
</dbReference>
<dbReference type="PANTHER" id="PTHR30251:SF10">
    <property type="entry name" value="FIMBRIAL CHAPERONE YEHC-RELATED"/>
    <property type="match status" value="1"/>
</dbReference>
<dbReference type="InterPro" id="IPR016147">
    <property type="entry name" value="Pili_assmbl_chaperone_N"/>
</dbReference>
<dbReference type="Pfam" id="PF02753">
    <property type="entry name" value="PapD_C"/>
    <property type="match status" value="1"/>
</dbReference>
<dbReference type="EMBL" id="JAPKIY010000001">
    <property type="protein sequence ID" value="MDS0896444.1"/>
    <property type="molecule type" value="Genomic_DNA"/>
</dbReference>
<evidence type="ECO:0000313" key="11">
    <source>
        <dbReference type="EMBL" id="MDS0896444.1"/>
    </source>
</evidence>
<organism evidence="10 12">
    <name type="scientific">Morganella morganii</name>
    <name type="common">Proteus morganii</name>
    <dbReference type="NCBI Taxonomy" id="582"/>
    <lineage>
        <taxon>Bacteria</taxon>
        <taxon>Pseudomonadati</taxon>
        <taxon>Pseudomonadota</taxon>
        <taxon>Gammaproteobacteria</taxon>
        <taxon>Enterobacterales</taxon>
        <taxon>Morganellaceae</taxon>
        <taxon>Morganella</taxon>
    </lineage>
</organism>
<evidence type="ECO:0000256" key="5">
    <source>
        <dbReference type="ARBA" id="ARBA00023186"/>
    </source>
</evidence>
<comment type="subcellular location">
    <subcellularLocation>
        <location evidence="1 6">Periplasm</location>
    </subcellularLocation>
</comment>
<dbReference type="PRINTS" id="PR00969">
    <property type="entry name" value="CHAPERONPILI"/>
</dbReference>
<proteinExistence type="inferred from homology"/>
<feature type="domain" description="Pili assembly chaperone C-terminal" evidence="9">
    <location>
        <begin position="164"/>
        <end position="222"/>
    </location>
</feature>
<comment type="caution">
    <text evidence="10">The sequence shown here is derived from an EMBL/GenBank/DDBJ whole genome shotgun (WGS) entry which is preliminary data.</text>
</comment>
<dbReference type="Gene3D" id="2.60.40.10">
    <property type="entry name" value="Immunoglobulins"/>
    <property type="match status" value="2"/>
</dbReference>
<dbReference type="Proteomes" id="UP001182247">
    <property type="component" value="Unassembled WGS sequence"/>
</dbReference>
<dbReference type="InterPro" id="IPR008962">
    <property type="entry name" value="PapD-like_sf"/>
</dbReference>
<feature type="domain" description="Pili assembly chaperone N-terminal" evidence="8">
    <location>
        <begin position="21"/>
        <end position="142"/>
    </location>
</feature>
<evidence type="ECO:0000256" key="7">
    <source>
        <dbReference type="SAM" id="SignalP"/>
    </source>
</evidence>
<evidence type="ECO:0000256" key="2">
    <source>
        <dbReference type="ARBA" id="ARBA00007399"/>
    </source>
</evidence>
<dbReference type="InterPro" id="IPR013783">
    <property type="entry name" value="Ig-like_fold"/>
</dbReference>
<keyword evidence="5 6" id="KW-0143">Chaperone</keyword>
<protein>
    <submittedName>
        <fullName evidence="10">Molecular chaperone</fullName>
    </submittedName>
</protein>
<evidence type="ECO:0000259" key="8">
    <source>
        <dbReference type="Pfam" id="PF00345"/>
    </source>
</evidence>
<dbReference type="InterPro" id="IPR050643">
    <property type="entry name" value="Periplasmic_pilus_chap"/>
</dbReference>
<evidence type="ECO:0000256" key="3">
    <source>
        <dbReference type="ARBA" id="ARBA00022729"/>
    </source>
</evidence>
<dbReference type="InterPro" id="IPR001829">
    <property type="entry name" value="Pili_assmbl_chaperone_bac"/>
</dbReference>
<evidence type="ECO:0000259" key="9">
    <source>
        <dbReference type="Pfam" id="PF02753"/>
    </source>
</evidence>
<dbReference type="PANTHER" id="PTHR30251">
    <property type="entry name" value="PILUS ASSEMBLY CHAPERONE"/>
    <property type="match status" value="1"/>
</dbReference>
<evidence type="ECO:0000256" key="4">
    <source>
        <dbReference type="ARBA" id="ARBA00022764"/>
    </source>
</evidence>
<evidence type="ECO:0000313" key="10">
    <source>
        <dbReference type="EMBL" id="MBE8613709.1"/>
    </source>
</evidence>
<accession>A0A8I0Q2I4</accession>
<gene>
    <name evidence="10" type="ORF">CYG68_15060</name>
    <name evidence="11" type="ORF">OSC06_00550</name>
</gene>
<comment type="similarity">
    <text evidence="2 6">Belongs to the periplasmic pilus chaperone family.</text>
</comment>
<sequence length="230" mass="25698">MKRRFFFLMMLILSGNATANIVINGTRLIYHEENDSITVQLNNNSQTSSLAQSWTDDGDINATPENSSSPFYVYPPIVKIDGMQGQQLKIKKNNEKLPDDRESVFYLSVLDIPATPANAKGKSVLQVALRSRIKLFYRPAGLTANPETVIDNIQWKLNGDHLSVTNNSPYHFTIAAINANDSSHTWLAASEMIPPFSEKQLPLKNKPAARNASVTYVDDYGVYKSKNITF</sequence>
<dbReference type="InterPro" id="IPR016148">
    <property type="entry name" value="Pili_assmbl_chaperone_C"/>
</dbReference>
<dbReference type="PROSITE" id="PS00635">
    <property type="entry name" value="PILI_CHAPERONE"/>
    <property type="match status" value="1"/>
</dbReference>
<dbReference type="AlphaFoldDB" id="A0A8I0Q2I4"/>
<name>A0A8I0Q2I4_MORMO</name>
<reference evidence="10" key="1">
    <citation type="submission" date="2017-12" db="EMBL/GenBank/DDBJ databases">
        <title>Genome sequencing and analysis.</title>
        <authorList>
            <person name="Huang Y.-T."/>
        </authorList>
    </citation>
    <scope>NUCLEOTIDE SEQUENCE</scope>
    <source>
        <strain evidence="10">VGH116</strain>
    </source>
</reference>
<dbReference type="SUPFAM" id="SSF49584">
    <property type="entry name" value="Periplasmic chaperone C-domain"/>
    <property type="match status" value="1"/>
</dbReference>
<dbReference type="RefSeq" id="WP_036413237.1">
    <property type="nucleotide sequence ID" value="NZ_BFCJ01000125.1"/>
</dbReference>
<evidence type="ECO:0000256" key="6">
    <source>
        <dbReference type="RuleBase" id="RU003918"/>
    </source>
</evidence>
<dbReference type="InterPro" id="IPR018046">
    <property type="entry name" value="Pili_assmbl_chaperone_CS"/>
</dbReference>
<dbReference type="SUPFAM" id="SSF49354">
    <property type="entry name" value="PapD-like"/>
    <property type="match status" value="1"/>
</dbReference>
<dbReference type="Proteomes" id="UP000650477">
    <property type="component" value="Unassembled WGS sequence"/>
</dbReference>
<keyword evidence="4" id="KW-0574">Periplasm</keyword>
<feature type="chain" id="PRO_5041583215" evidence="7">
    <location>
        <begin position="20"/>
        <end position="230"/>
    </location>
</feature>
<evidence type="ECO:0000313" key="12">
    <source>
        <dbReference type="Proteomes" id="UP000650477"/>
    </source>
</evidence>
<dbReference type="GO" id="GO:0071555">
    <property type="term" value="P:cell wall organization"/>
    <property type="evidence" value="ECO:0007669"/>
    <property type="project" value="InterPro"/>
</dbReference>
<dbReference type="EMBL" id="PKLF01000013">
    <property type="protein sequence ID" value="MBE8613709.1"/>
    <property type="molecule type" value="Genomic_DNA"/>
</dbReference>
<dbReference type="InterPro" id="IPR036316">
    <property type="entry name" value="Pili_assmbl_chap_C_dom_sf"/>
</dbReference>
<evidence type="ECO:0000256" key="1">
    <source>
        <dbReference type="ARBA" id="ARBA00004418"/>
    </source>
</evidence>
<keyword evidence="3 7" id="KW-0732">Signal</keyword>